<dbReference type="GO" id="GO:0005789">
    <property type="term" value="C:endoplasmic reticulum membrane"/>
    <property type="evidence" value="ECO:0007669"/>
    <property type="project" value="UniProtKB-SubCell"/>
</dbReference>
<evidence type="ECO:0000256" key="6">
    <source>
        <dbReference type="ARBA" id="ARBA00022729"/>
    </source>
</evidence>
<dbReference type="PANTHER" id="PTHR28012">
    <property type="entry name" value="NUCLEAR FUSION PROTEIN KAR5"/>
    <property type="match status" value="1"/>
</dbReference>
<comment type="similarity">
    <text evidence="2 13">Belongs to the KAR5 family.</text>
</comment>
<organism evidence="15 16">
    <name type="scientific">Wickerhamomyces anomalus (strain ATCC 58044 / CBS 1984 / NCYC 433 / NRRL Y-366-8)</name>
    <name type="common">Yeast</name>
    <name type="synonym">Hansenula anomala</name>
    <dbReference type="NCBI Taxonomy" id="683960"/>
    <lineage>
        <taxon>Eukaryota</taxon>
        <taxon>Fungi</taxon>
        <taxon>Dikarya</taxon>
        <taxon>Ascomycota</taxon>
        <taxon>Saccharomycotina</taxon>
        <taxon>Saccharomycetes</taxon>
        <taxon>Phaffomycetales</taxon>
        <taxon>Wickerhamomycetaceae</taxon>
        <taxon>Wickerhamomyces</taxon>
    </lineage>
</organism>
<dbReference type="OrthoDB" id="5311848at2759"/>
<sequence>MKISLINLLTVIIGVSEARLFDYKEESQHVQDSSDSSQEYSINDIVRRHRSLTQTTRHEVEIFKNPKYDTSCIKKALTPILPKCLKVNIDTLDPELRAVTAAKLSICEFEVAKISYPNECYPRRYFFSSDEDSIDYEDCILALEKSPQWWTSYSGNYRAIGDICFQESLPYEKDEILNLFLNVTEIYEKILEDLNENIEMSTSFKQSSKKSFEELKNFMDEVLIKFQKDSDDQKTQYGDKLKEMNKILEETAALTKILSNSTVGVTDVVINQIQTLENKWDGFFNQYNNDEFMNEVNSMKEYFINDLESRDFKINLLLDDFIDNLNKIATKSDINLQLSKDLESSLGKNIEDSTSLNKLITNAGDSIIVSSEYASNLLETFTQLDQLNINEILNVSERELLEIFQRITNELNNEMIKVHGSAKTLDEELIVLVDRIGEATGSLFTINDILKNNIFIKLLMFVTSNVSVLANKFVIVGISILIYYFLLVVKFKLVSKNMKILTLLFFTSVGGIILGISVVRCMKMFLNSKSSLVEL</sequence>
<dbReference type="RefSeq" id="XP_019042202.1">
    <property type="nucleotide sequence ID" value="XM_019184509.1"/>
</dbReference>
<keyword evidence="6 13" id="KW-0732">Signal</keyword>
<comment type="function">
    <text evidence="1 13">Required for nuclear membrane fusion during karyogamy.</text>
</comment>
<name>A0A1E3PC68_WICAA</name>
<keyword evidence="16" id="KW-1185">Reference proteome</keyword>
<dbReference type="GO" id="GO:0000742">
    <property type="term" value="P:karyogamy involved in conjugation with cellular fusion"/>
    <property type="evidence" value="ECO:0007669"/>
    <property type="project" value="UniProtKB-UniRule"/>
</dbReference>
<dbReference type="InterPro" id="IPR007292">
    <property type="entry name" value="Nuclear_fusion_Kar5"/>
</dbReference>
<comment type="subcellular location">
    <subcellularLocation>
        <location evidence="13">Endoplasmic reticulum membrane</location>
    </subcellularLocation>
    <subcellularLocation>
        <location evidence="13">Nucleus membrane</location>
    </subcellularLocation>
</comment>
<keyword evidence="7 13" id="KW-0256">Endoplasmic reticulum</keyword>
<evidence type="ECO:0000256" key="7">
    <source>
        <dbReference type="ARBA" id="ARBA00022824"/>
    </source>
</evidence>
<reference evidence="15 16" key="1">
    <citation type="journal article" date="2016" name="Proc. Natl. Acad. Sci. U.S.A.">
        <title>Comparative genomics of biotechnologically important yeasts.</title>
        <authorList>
            <person name="Riley R."/>
            <person name="Haridas S."/>
            <person name="Wolfe K.H."/>
            <person name="Lopes M.R."/>
            <person name="Hittinger C.T."/>
            <person name="Goeker M."/>
            <person name="Salamov A.A."/>
            <person name="Wisecaver J.H."/>
            <person name="Long T.M."/>
            <person name="Calvey C.H."/>
            <person name="Aerts A.L."/>
            <person name="Barry K.W."/>
            <person name="Choi C."/>
            <person name="Clum A."/>
            <person name="Coughlan A.Y."/>
            <person name="Deshpande S."/>
            <person name="Douglass A.P."/>
            <person name="Hanson S.J."/>
            <person name="Klenk H.-P."/>
            <person name="LaButti K.M."/>
            <person name="Lapidus A."/>
            <person name="Lindquist E.A."/>
            <person name="Lipzen A.M."/>
            <person name="Meier-Kolthoff J.P."/>
            <person name="Ohm R.A."/>
            <person name="Otillar R.P."/>
            <person name="Pangilinan J.L."/>
            <person name="Peng Y."/>
            <person name="Rokas A."/>
            <person name="Rosa C.A."/>
            <person name="Scheuner C."/>
            <person name="Sibirny A.A."/>
            <person name="Slot J.C."/>
            <person name="Stielow J.B."/>
            <person name="Sun H."/>
            <person name="Kurtzman C.P."/>
            <person name="Blackwell M."/>
            <person name="Grigoriev I.V."/>
            <person name="Jeffries T.W."/>
        </authorList>
    </citation>
    <scope>NUCLEOTIDE SEQUENCE [LARGE SCALE GENOMIC DNA]</scope>
    <source>
        <strain evidence="16">ATCC 58044 / CBS 1984 / NCYC 433 / NRRL Y-366-8</strain>
    </source>
</reference>
<feature type="transmembrane region" description="Helical" evidence="13">
    <location>
        <begin position="469"/>
        <end position="489"/>
    </location>
</feature>
<dbReference type="AlphaFoldDB" id="A0A1E3PC68"/>
<accession>A0A1E3PC68</accession>
<feature type="chain" id="PRO_5009133780" description="Nuclear fusion protein KAR5" evidence="14">
    <location>
        <begin position="19"/>
        <end position="535"/>
    </location>
</feature>
<dbReference type="GeneID" id="30201755"/>
<protein>
    <recommendedName>
        <fullName evidence="3 13">Nuclear fusion protein KAR5</fullName>
    </recommendedName>
    <alternativeName>
        <fullName evidence="12 13">Karyogamy protein 5</fullName>
    </alternativeName>
</protein>
<evidence type="ECO:0000256" key="8">
    <source>
        <dbReference type="ARBA" id="ARBA00022989"/>
    </source>
</evidence>
<evidence type="ECO:0000256" key="9">
    <source>
        <dbReference type="ARBA" id="ARBA00023136"/>
    </source>
</evidence>
<keyword evidence="5 13" id="KW-0812">Transmembrane</keyword>
<gene>
    <name evidence="15" type="ORF">WICANDRAFT_77152</name>
</gene>
<feature type="transmembrane region" description="Helical" evidence="13">
    <location>
        <begin position="501"/>
        <end position="526"/>
    </location>
</feature>
<keyword evidence="11 13" id="KW-0539">Nucleus</keyword>
<evidence type="ECO:0000256" key="12">
    <source>
        <dbReference type="ARBA" id="ARBA00031468"/>
    </source>
</evidence>
<keyword evidence="8 13" id="KW-1133">Transmembrane helix</keyword>
<dbReference type="PANTHER" id="PTHR28012:SF1">
    <property type="entry name" value="NUCLEAR FUSION PROTEIN KAR5"/>
    <property type="match status" value="1"/>
</dbReference>
<keyword evidence="9 13" id="KW-0472">Membrane</keyword>
<evidence type="ECO:0000256" key="5">
    <source>
        <dbReference type="ARBA" id="ARBA00022692"/>
    </source>
</evidence>
<dbReference type="GO" id="GO:0031965">
    <property type="term" value="C:nuclear membrane"/>
    <property type="evidence" value="ECO:0007669"/>
    <property type="project" value="UniProtKB-SubCell"/>
</dbReference>
<evidence type="ECO:0000256" key="14">
    <source>
        <dbReference type="SAM" id="SignalP"/>
    </source>
</evidence>
<evidence type="ECO:0000313" key="16">
    <source>
        <dbReference type="Proteomes" id="UP000094112"/>
    </source>
</evidence>
<evidence type="ECO:0000256" key="1">
    <source>
        <dbReference type="ARBA" id="ARBA00003389"/>
    </source>
</evidence>
<evidence type="ECO:0000256" key="13">
    <source>
        <dbReference type="RuleBase" id="RU368082"/>
    </source>
</evidence>
<keyword evidence="4 13" id="KW-0415">Karyogamy</keyword>
<evidence type="ECO:0000256" key="4">
    <source>
        <dbReference type="ARBA" id="ARBA00022459"/>
    </source>
</evidence>
<dbReference type="Proteomes" id="UP000094112">
    <property type="component" value="Unassembled WGS sequence"/>
</dbReference>
<dbReference type="GO" id="GO:0048288">
    <property type="term" value="P:nuclear membrane fusion involved in karyogamy"/>
    <property type="evidence" value="ECO:0007669"/>
    <property type="project" value="UniProtKB-UniRule"/>
</dbReference>
<evidence type="ECO:0000256" key="10">
    <source>
        <dbReference type="ARBA" id="ARBA00023180"/>
    </source>
</evidence>
<dbReference type="EMBL" id="KV454208">
    <property type="protein sequence ID" value="ODQ62995.1"/>
    <property type="molecule type" value="Genomic_DNA"/>
</dbReference>
<dbReference type="Pfam" id="PF04163">
    <property type="entry name" value="Tht1"/>
    <property type="match status" value="1"/>
</dbReference>
<proteinExistence type="inferred from homology"/>
<feature type="signal peptide" evidence="14">
    <location>
        <begin position="1"/>
        <end position="18"/>
    </location>
</feature>
<keyword evidence="10" id="KW-0325">Glycoprotein</keyword>
<evidence type="ECO:0000256" key="3">
    <source>
        <dbReference type="ARBA" id="ARBA00021601"/>
    </source>
</evidence>
<evidence type="ECO:0000256" key="2">
    <source>
        <dbReference type="ARBA" id="ARBA00010473"/>
    </source>
</evidence>
<evidence type="ECO:0000313" key="15">
    <source>
        <dbReference type="EMBL" id="ODQ62995.1"/>
    </source>
</evidence>
<evidence type="ECO:0000256" key="11">
    <source>
        <dbReference type="ARBA" id="ARBA00023242"/>
    </source>
</evidence>